<dbReference type="Proteomes" id="UP000005463">
    <property type="component" value="Unassembled WGS sequence"/>
</dbReference>
<sequence>MTATISGGLVPRAMRWLALERDPIRYRYRDSVNGDTAPHWKCDASRIMVRELAETALRGGESAQDALDVLLDIAFFRNSEVAAEAEGHLLDLYERVDLPLEVRDVFDRKLVAQCKRLVESSECAVGSEFALPAALGYLALHADITDCMPLNAGLRQDQREQLGVDLCDMAKLYGASLDDATRMVTNEEVANSVCRLDFGSGREWNVSADVQGSGARLRDLIHSWVEGREPVLYIPVCLTDPKHFLLLILERHAAGAMQATIVDTSGMLAHKECAGSATDATRQNWRQALRDMTQAAEIDDIVFYSSDVQEHISNDSGPLICRLADGLQKRAAAAKEDVRYAAGGNGEIITRYLNGLGQLEPHARQWMLKATRAKMLADQVQACRDSRFVERSELTPWD</sequence>
<organism evidence="1 2">
    <name type="scientific">Burkholderia ambifaria IOP40-10</name>
    <dbReference type="NCBI Taxonomy" id="396596"/>
    <lineage>
        <taxon>Bacteria</taxon>
        <taxon>Pseudomonadati</taxon>
        <taxon>Pseudomonadota</taxon>
        <taxon>Betaproteobacteria</taxon>
        <taxon>Burkholderiales</taxon>
        <taxon>Burkholderiaceae</taxon>
        <taxon>Burkholderia</taxon>
        <taxon>Burkholderia cepacia complex</taxon>
    </lineage>
</organism>
<proteinExistence type="predicted"/>
<evidence type="ECO:0000313" key="2">
    <source>
        <dbReference type="Proteomes" id="UP000005463"/>
    </source>
</evidence>
<accession>B1FJZ8</accession>
<dbReference type="EMBL" id="ABLC01000134">
    <property type="protein sequence ID" value="EDT02113.1"/>
    <property type="molecule type" value="Genomic_DNA"/>
</dbReference>
<comment type="caution">
    <text evidence="1">The sequence shown here is derived from an EMBL/GenBank/DDBJ whole genome shotgun (WGS) entry which is preliminary data.</text>
</comment>
<dbReference type="AlphaFoldDB" id="B1FJZ8"/>
<protein>
    <submittedName>
        <fullName evidence="1">Uncharacterized protein</fullName>
    </submittedName>
</protein>
<name>B1FJZ8_9BURK</name>
<dbReference type="PATRIC" id="fig|396596.7.peg.3134"/>
<evidence type="ECO:0000313" key="1">
    <source>
        <dbReference type="EMBL" id="EDT02113.1"/>
    </source>
</evidence>
<gene>
    <name evidence="1" type="ORF">BamIOP4010DRAFT_4359</name>
</gene>
<reference evidence="1 2" key="1">
    <citation type="submission" date="2008-03" db="EMBL/GenBank/DDBJ databases">
        <title>Sequencing of the draft genome and assembly of Burkholderia ambifaria IOP40-10.</title>
        <authorList>
            <consortium name="US DOE Joint Genome Institute (JGI-PGF)"/>
            <person name="Copeland A."/>
            <person name="Lucas S."/>
            <person name="Lapidus A."/>
            <person name="Glavina del Rio T."/>
            <person name="Dalin E."/>
            <person name="Tice H."/>
            <person name="Bruce D."/>
            <person name="Goodwin L."/>
            <person name="Pitluck S."/>
            <person name="Larimer F."/>
            <person name="Land M.L."/>
            <person name="Hauser L."/>
            <person name="Tiedje J."/>
            <person name="Richardson P."/>
        </authorList>
    </citation>
    <scope>NUCLEOTIDE SEQUENCE [LARGE SCALE GENOMIC DNA]</scope>
    <source>
        <strain evidence="1 2">IOP40-10</strain>
    </source>
</reference>